<evidence type="ECO:0000256" key="7">
    <source>
        <dbReference type="ARBA" id="ARBA00022989"/>
    </source>
</evidence>
<organism evidence="13">
    <name type="scientific">Tetraselmis sp. GSL018</name>
    <dbReference type="NCBI Taxonomy" id="582737"/>
    <lineage>
        <taxon>Eukaryota</taxon>
        <taxon>Viridiplantae</taxon>
        <taxon>Chlorophyta</taxon>
        <taxon>core chlorophytes</taxon>
        <taxon>Chlorodendrophyceae</taxon>
        <taxon>Chlorodendrales</taxon>
        <taxon>Chlorodendraceae</taxon>
        <taxon>Tetraselmis</taxon>
    </lineage>
</organism>
<keyword evidence="7 12" id="KW-1133">Transmembrane helix</keyword>
<dbReference type="GO" id="GO:0016020">
    <property type="term" value="C:membrane"/>
    <property type="evidence" value="ECO:0007669"/>
    <property type="project" value="UniProtKB-SubCell"/>
</dbReference>
<keyword evidence="9" id="KW-0675">Receptor</keyword>
<dbReference type="SUPFAM" id="SSF52058">
    <property type="entry name" value="L domain-like"/>
    <property type="match status" value="1"/>
</dbReference>
<feature type="region of interest" description="Disordered" evidence="11">
    <location>
        <begin position="106"/>
        <end position="141"/>
    </location>
</feature>
<evidence type="ECO:0000256" key="10">
    <source>
        <dbReference type="ARBA" id="ARBA00023180"/>
    </source>
</evidence>
<evidence type="ECO:0000313" key="13">
    <source>
        <dbReference type="EMBL" id="JAC76494.1"/>
    </source>
</evidence>
<protein>
    <recommendedName>
        <fullName evidence="14">Surface antigen protein</fullName>
    </recommendedName>
</protein>
<evidence type="ECO:0000256" key="9">
    <source>
        <dbReference type="ARBA" id="ARBA00023170"/>
    </source>
</evidence>
<feature type="compositionally biased region" description="Polar residues" evidence="11">
    <location>
        <begin position="118"/>
        <end position="130"/>
    </location>
</feature>
<feature type="compositionally biased region" description="Acidic residues" evidence="11">
    <location>
        <begin position="332"/>
        <end position="343"/>
    </location>
</feature>
<evidence type="ECO:0000256" key="12">
    <source>
        <dbReference type="SAM" id="Phobius"/>
    </source>
</evidence>
<feature type="non-terminal residue" evidence="13">
    <location>
        <position position="1"/>
    </location>
</feature>
<feature type="compositionally biased region" description="Low complexity" evidence="11">
    <location>
        <begin position="131"/>
        <end position="141"/>
    </location>
</feature>
<proteinExistence type="predicted"/>
<sequence length="350" mass="35553">LGSNRLTGELAGEWKDMSRLQHLHVPGNLLSGTVPASWGSLTSVRQMVLRNNSLEGTVPESWQGMLSGIEIFDITGNAGLCVEAATVEALPEQRFPLSSAELCGSGALADQSPGGNPLPSSQQSATVAKQSSYVSPPAVSPPVGSANVVEQMGEDYLGGPVVGYIVIGIVAALAIALALAVTVLVKRYRSSALGSGAAACEMAGARGPSTPLTELPAGHEVVTLDDIAAGSRGPAQPASALSLSAVPVPEFDSSMDATPDNGTPHAPYPSPPRRWLSHLQSSAASAFAFPWLAGGSSGSSEVPSPVSCPGPTPEAQSSRGGPAGFIPAADDAYLDSNDDESDGSESSTRR</sequence>
<evidence type="ECO:0000256" key="2">
    <source>
        <dbReference type="ARBA" id="ARBA00004430"/>
    </source>
</evidence>
<comment type="subcellular location">
    <subcellularLocation>
        <location evidence="2">Cytoplasm</location>
        <location evidence="2">Cytoskeleton</location>
        <location evidence="2">Cilium axoneme</location>
    </subcellularLocation>
    <subcellularLocation>
        <location evidence="1">Membrane</location>
        <topology evidence="1">Single-pass membrane protein</topology>
    </subcellularLocation>
</comment>
<evidence type="ECO:0000256" key="8">
    <source>
        <dbReference type="ARBA" id="ARBA00023136"/>
    </source>
</evidence>
<evidence type="ECO:0000256" key="6">
    <source>
        <dbReference type="ARBA" id="ARBA00022737"/>
    </source>
</evidence>
<reference evidence="13" key="1">
    <citation type="submission" date="2014-05" db="EMBL/GenBank/DDBJ databases">
        <title>The transcriptome of the halophilic microalga Tetraselmis sp. GSL018 isolated from the Great Salt Lake, Utah.</title>
        <authorList>
            <person name="Jinkerson R.E."/>
            <person name="D'Adamo S."/>
            <person name="Posewitz M.C."/>
        </authorList>
    </citation>
    <scope>NUCLEOTIDE SEQUENCE</scope>
    <source>
        <strain evidence="13">GSL018</strain>
    </source>
</reference>
<name>A0A061S0E8_9CHLO</name>
<dbReference type="GO" id="GO:0005930">
    <property type="term" value="C:axoneme"/>
    <property type="evidence" value="ECO:0007669"/>
    <property type="project" value="UniProtKB-SubCell"/>
</dbReference>
<dbReference type="EMBL" id="GBEZ01009074">
    <property type="protein sequence ID" value="JAC76494.1"/>
    <property type="molecule type" value="Transcribed_RNA"/>
</dbReference>
<keyword evidence="5" id="KW-0732">Signal</keyword>
<dbReference type="PANTHER" id="PTHR27000">
    <property type="entry name" value="LEUCINE-RICH REPEAT RECEPTOR-LIKE PROTEIN KINASE FAMILY PROTEIN-RELATED"/>
    <property type="match status" value="1"/>
</dbReference>
<feature type="transmembrane region" description="Helical" evidence="12">
    <location>
        <begin position="161"/>
        <end position="185"/>
    </location>
</feature>
<keyword evidence="10" id="KW-0325">Glycoprotein</keyword>
<keyword evidence="6" id="KW-0677">Repeat</keyword>
<evidence type="ECO:0000256" key="1">
    <source>
        <dbReference type="ARBA" id="ARBA00004167"/>
    </source>
</evidence>
<keyword evidence="3" id="KW-0433">Leucine-rich repeat</keyword>
<accession>A0A061S0E8</accession>
<dbReference type="AlphaFoldDB" id="A0A061S0E8"/>
<evidence type="ECO:0000256" key="4">
    <source>
        <dbReference type="ARBA" id="ARBA00022692"/>
    </source>
</evidence>
<keyword evidence="8 12" id="KW-0472">Membrane</keyword>
<gene>
    <name evidence="13" type="ORF">TSPGSL018_20005</name>
</gene>
<evidence type="ECO:0000256" key="11">
    <source>
        <dbReference type="SAM" id="MobiDB-lite"/>
    </source>
</evidence>
<keyword evidence="4 12" id="KW-0812">Transmembrane</keyword>
<feature type="region of interest" description="Disordered" evidence="11">
    <location>
        <begin position="295"/>
        <end position="350"/>
    </location>
</feature>
<evidence type="ECO:0000256" key="5">
    <source>
        <dbReference type="ARBA" id="ARBA00022729"/>
    </source>
</evidence>
<dbReference type="Gene3D" id="3.80.10.10">
    <property type="entry name" value="Ribonuclease Inhibitor"/>
    <property type="match status" value="1"/>
</dbReference>
<evidence type="ECO:0008006" key="14">
    <source>
        <dbReference type="Google" id="ProtNLM"/>
    </source>
</evidence>
<dbReference type="PANTHER" id="PTHR27000:SF642">
    <property type="entry name" value="INACTIVE LEUCINE-RICH REPEAT RECEPTOR KINASE XIAO-RELATED"/>
    <property type="match status" value="1"/>
</dbReference>
<feature type="region of interest" description="Disordered" evidence="11">
    <location>
        <begin position="251"/>
        <end position="274"/>
    </location>
</feature>
<evidence type="ECO:0000256" key="3">
    <source>
        <dbReference type="ARBA" id="ARBA00022614"/>
    </source>
</evidence>
<dbReference type="InterPro" id="IPR032675">
    <property type="entry name" value="LRR_dom_sf"/>
</dbReference>